<name>A0A559M6G1_9HELO</name>
<evidence type="ECO:0000256" key="6">
    <source>
        <dbReference type="ARBA" id="ARBA00023033"/>
    </source>
</evidence>
<keyword evidence="7" id="KW-0812">Transmembrane</keyword>
<evidence type="ECO:0000256" key="4">
    <source>
        <dbReference type="ARBA" id="ARBA00023002"/>
    </source>
</evidence>
<dbReference type="PANTHER" id="PTHR24287:SF19">
    <property type="entry name" value="CYTOCHROME P450"/>
    <property type="match status" value="1"/>
</dbReference>
<dbReference type="GO" id="GO:0020037">
    <property type="term" value="F:heme binding"/>
    <property type="evidence" value="ECO:0007669"/>
    <property type="project" value="InterPro"/>
</dbReference>
<keyword evidence="9" id="KW-1185">Reference proteome</keyword>
<comment type="similarity">
    <text evidence="2">Belongs to the cytochrome P450 family.</text>
</comment>
<evidence type="ECO:0000313" key="9">
    <source>
        <dbReference type="Proteomes" id="UP000315522"/>
    </source>
</evidence>
<keyword evidence="7" id="KW-0472">Membrane</keyword>
<keyword evidence="6 8" id="KW-0503">Monooxygenase</keyword>
<keyword evidence="5" id="KW-0408">Iron</keyword>
<comment type="cofactor">
    <cofactor evidence="1">
        <name>heme</name>
        <dbReference type="ChEBI" id="CHEBI:30413"/>
    </cofactor>
</comment>
<dbReference type="PANTHER" id="PTHR24287">
    <property type="entry name" value="P450, PUTATIVE (EUROFUNG)-RELATED"/>
    <property type="match status" value="1"/>
</dbReference>
<evidence type="ECO:0000256" key="3">
    <source>
        <dbReference type="ARBA" id="ARBA00022723"/>
    </source>
</evidence>
<evidence type="ECO:0000256" key="1">
    <source>
        <dbReference type="ARBA" id="ARBA00001971"/>
    </source>
</evidence>
<keyword evidence="7" id="KW-1133">Transmembrane helix</keyword>
<keyword evidence="4" id="KW-0560">Oxidoreductase</keyword>
<dbReference type="EMBL" id="QGML01001673">
    <property type="protein sequence ID" value="TVY88548.1"/>
    <property type="molecule type" value="Genomic_DNA"/>
</dbReference>
<dbReference type="GO" id="GO:0016705">
    <property type="term" value="F:oxidoreductase activity, acting on paired donors, with incorporation or reduction of molecular oxygen"/>
    <property type="evidence" value="ECO:0007669"/>
    <property type="project" value="InterPro"/>
</dbReference>
<dbReference type="InterPro" id="IPR047146">
    <property type="entry name" value="Cyt_P450_E_CYP52_fungi"/>
</dbReference>
<gene>
    <name evidence="8" type="primary">lepH_0</name>
    <name evidence="8" type="ORF">LAWI1_G008027</name>
</gene>
<reference evidence="8 9" key="1">
    <citation type="submission" date="2018-05" db="EMBL/GenBank/DDBJ databases">
        <title>Genome sequencing and assembly of the regulated plant pathogen Lachnellula willkommii and related sister species for the development of diagnostic species identification markers.</title>
        <authorList>
            <person name="Giroux E."/>
            <person name="Bilodeau G."/>
        </authorList>
    </citation>
    <scope>NUCLEOTIDE SEQUENCE [LARGE SCALE GENOMIC DNA]</scope>
    <source>
        <strain evidence="8 9">CBS 172.35</strain>
    </source>
</reference>
<accession>A0A559M6G1</accession>
<organism evidence="8 9">
    <name type="scientific">Lachnellula willkommii</name>
    <dbReference type="NCBI Taxonomy" id="215461"/>
    <lineage>
        <taxon>Eukaryota</taxon>
        <taxon>Fungi</taxon>
        <taxon>Dikarya</taxon>
        <taxon>Ascomycota</taxon>
        <taxon>Pezizomycotina</taxon>
        <taxon>Leotiomycetes</taxon>
        <taxon>Helotiales</taxon>
        <taxon>Lachnaceae</taxon>
        <taxon>Lachnellula</taxon>
    </lineage>
</organism>
<feature type="transmembrane region" description="Helical" evidence="7">
    <location>
        <begin position="12"/>
        <end position="31"/>
    </location>
</feature>
<dbReference type="InterPro" id="IPR036396">
    <property type="entry name" value="Cyt_P450_sf"/>
</dbReference>
<dbReference type="Gene3D" id="1.10.630.10">
    <property type="entry name" value="Cytochrome P450"/>
    <property type="match status" value="1"/>
</dbReference>
<evidence type="ECO:0000256" key="7">
    <source>
        <dbReference type="SAM" id="Phobius"/>
    </source>
</evidence>
<dbReference type="SUPFAM" id="SSF48264">
    <property type="entry name" value="Cytochrome P450"/>
    <property type="match status" value="1"/>
</dbReference>
<dbReference type="Proteomes" id="UP000315522">
    <property type="component" value="Unassembled WGS sequence"/>
</dbReference>
<proteinExistence type="inferred from homology"/>
<evidence type="ECO:0000256" key="5">
    <source>
        <dbReference type="ARBA" id="ARBA00023004"/>
    </source>
</evidence>
<dbReference type="AlphaFoldDB" id="A0A559M6G1"/>
<sequence length="305" mass="34955">MEHFYLKGPKANGFLISALLAIAFAVLYPKWRRHSEILATKHKFGCKEVIKYRHKDKLGSDLLYATQFEEHGKTWEESWRGKPLINTIEPANIQKVAAVGFEDFGKDPERAVAQFPFLGPGIAASDGPAWKHARDMIKPIFTRAEVSDVDHFTSFANRFMALLPNDGSPLDVQPLFLDYTMDFLFGKPLGFLDQDVPAEATEFCEAFLKANAWSIKRRDSGWLQFQLSRFKENKEFKDAYTIVHRYVDKQVARALRASPDSGNKTGAEESPVRKRYVLLDEITREIRDPIELRYHVLAVFLPTRD</sequence>
<evidence type="ECO:0000256" key="2">
    <source>
        <dbReference type="ARBA" id="ARBA00010617"/>
    </source>
</evidence>
<comment type="caution">
    <text evidence="8">The sequence shown here is derived from an EMBL/GenBank/DDBJ whole genome shotgun (WGS) entry which is preliminary data.</text>
</comment>
<dbReference type="InterPro" id="IPR001128">
    <property type="entry name" value="Cyt_P450"/>
</dbReference>
<protein>
    <submittedName>
        <fullName evidence="8">Cytochrome P450 monooxygenase</fullName>
    </submittedName>
</protein>
<keyword evidence="3" id="KW-0479">Metal-binding</keyword>
<dbReference type="Pfam" id="PF00067">
    <property type="entry name" value="p450"/>
    <property type="match status" value="1"/>
</dbReference>
<dbReference type="GO" id="GO:0004497">
    <property type="term" value="F:monooxygenase activity"/>
    <property type="evidence" value="ECO:0007669"/>
    <property type="project" value="UniProtKB-KW"/>
</dbReference>
<dbReference type="GO" id="GO:0005506">
    <property type="term" value="F:iron ion binding"/>
    <property type="evidence" value="ECO:0007669"/>
    <property type="project" value="InterPro"/>
</dbReference>
<evidence type="ECO:0000313" key="8">
    <source>
        <dbReference type="EMBL" id="TVY88548.1"/>
    </source>
</evidence>